<dbReference type="Proteomes" id="UP001642360">
    <property type="component" value="Unassembled WGS sequence"/>
</dbReference>
<dbReference type="Pfam" id="PF13456">
    <property type="entry name" value="RVT_3"/>
    <property type="match status" value="1"/>
</dbReference>
<dbReference type="InterPro" id="IPR036397">
    <property type="entry name" value="RNaseH_sf"/>
</dbReference>
<reference evidence="2 3" key="1">
    <citation type="submission" date="2024-02" db="EMBL/GenBank/DDBJ databases">
        <authorList>
            <person name="Vignale AGUSTIN F."/>
            <person name="Sosa J E."/>
            <person name="Modenutti C."/>
        </authorList>
    </citation>
    <scope>NUCLEOTIDE SEQUENCE [LARGE SCALE GENOMIC DNA]</scope>
</reference>
<evidence type="ECO:0000313" key="3">
    <source>
        <dbReference type="Proteomes" id="UP001642360"/>
    </source>
</evidence>
<evidence type="ECO:0000259" key="1">
    <source>
        <dbReference type="Pfam" id="PF13456"/>
    </source>
</evidence>
<keyword evidence="3" id="KW-1185">Reference proteome</keyword>
<organism evidence="2 3">
    <name type="scientific">Ilex paraguariensis</name>
    <name type="common">yerba mate</name>
    <dbReference type="NCBI Taxonomy" id="185542"/>
    <lineage>
        <taxon>Eukaryota</taxon>
        <taxon>Viridiplantae</taxon>
        <taxon>Streptophyta</taxon>
        <taxon>Embryophyta</taxon>
        <taxon>Tracheophyta</taxon>
        <taxon>Spermatophyta</taxon>
        <taxon>Magnoliopsida</taxon>
        <taxon>eudicotyledons</taxon>
        <taxon>Gunneridae</taxon>
        <taxon>Pentapetalae</taxon>
        <taxon>asterids</taxon>
        <taxon>campanulids</taxon>
        <taxon>Aquifoliales</taxon>
        <taxon>Aquifoliaceae</taxon>
        <taxon>Ilex</taxon>
    </lineage>
</organism>
<dbReference type="PANTHER" id="PTHR47723:SF23">
    <property type="entry name" value="REVERSE TRANSCRIPTASE-LIKE PROTEIN"/>
    <property type="match status" value="1"/>
</dbReference>
<dbReference type="InterPro" id="IPR053151">
    <property type="entry name" value="RNase_H-like"/>
</dbReference>
<sequence>MQIVSSLKLQAFVVRPKRADDARGKELLSDLQIVPNFVVETKALWGRWEVPPVGVLKLNVDGASKGSTFFGMGSNMQAECYALLDGLKMILRHSLEGYRILIESDSQALVDMEERKVGVPWKYQKVMDQIWRTASSEVTSHEEEFQLLINISSDARRNRLLINLQNSD</sequence>
<dbReference type="InterPro" id="IPR012337">
    <property type="entry name" value="RNaseH-like_sf"/>
</dbReference>
<accession>A0ABC8TGE2</accession>
<dbReference type="InterPro" id="IPR002156">
    <property type="entry name" value="RNaseH_domain"/>
</dbReference>
<comment type="caution">
    <text evidence="2">The sequence shown here is derived from an EMBL/GenBank/DDBJ whole genome shotgun (WGS) entry which is preliminary data.</text>
</comment>
<evidence type="ECO:0000313" key="2">
    <source>
        <dbReference type="EMBL" id="CAK9168458.1"/>
    </source>
</evidence>
<dbReference type="PANTHER" id="PTHR47723">
    <property type="entry name" value="OS05G0353850 PROTEIN"/>
    <property type="match status" value="1"/>
</dbReference>
<feature type="domain" description="RNase H type-1" evidence="1">
    <location>
        <begin position="67"/>
        <end position="136"/>
    </location>
</feature>
<protein>
    <recommendedName>
        <fullName evidence="1">RNase H type-1 domain-containing protein</fullName>
    </recommendedName>
</protein>
<dbReference type="AlphaFoldDB" id="A0ABC8TGE2"/>
<proteinExistence type="predicted"/>
<dbReference type="SUPFAM" id="SSF53098">
    <property type="entry name" value="Ribonuclease H-like"/>
    <property type="match status" value="1"/>
</dbReference>
<dbReference type="EMBL" id="CAUOFW020005067">
    <property type="protein sequence ID" value="CAK9168458.1"/>
    <property type="molecule type" value="Genomic_DNA"/>
</dbReference>
<gene>
    <name evidence="2" type="ORF">ILEXP_LOCUS37850</name>
</gene>
<dbReference type="Gene3D" id="3.30.420.10">
    <property type="entry name" value="Ribonuclease H-like superfamily/Ribonuclease H"/>
    <property type="match status" value="1"/>
</dbReference>
<name>A0ABC8TGE2_9AQUA</name>